<keyword evidence="1" id="KW-1133">Transmembrane helix</keyword>
<evidence type="ECO:0000313" key="3">
    <source>
        <dbReference type="Proteomes" id="UP000020681"/>
    </source>
</evidence>
<reference evidence="2 3" key="1">
    <citation type="submission" date="2014-01" db="EMBL/GenBank/DDBJ databases">
        <authorList>
            <person name="Dobos K."/>
            <person name="Lenaerts A."/>
            <person name="Ordway D."/>
            <person name="DeGroote M.A."/>
            <person name="Parker T."/>
            <person name="Sizemore C."/>
            <person name="Tallon L.J."/>
            <person name="Sadzewicz L.K."/>
            <person name="Sengamalay N."/>
            <person name="Fraser C.M."/>
            <person name="Hine E."/>
            <person name="Shefchek K.A."/>
            <person name="Das S.P."/>
            <person name="Tettelin H."/>
        </authorList>
    </citation>
    <scope>NUCLEOTIDE SEQUENCE [LARGE SCALE GENOMIC DNA]</scope>
    <source>
        <strain evidence="2 3">Harvey</strain>
    </source>
</reference>
<keyword evidence="1" id="KW-0812">Transmembrane</keyword>
<dbReference type="Proteomes" id="UP000020681">
    <property type="component" value="Unassembled WGS sequence"/>
</dbReference>
<evidence type="ECO:0000313" key="2">
    <source>
        <dbReference type="EMBL" id="EUA94186.1"/>
    </source>
</evidence>
<keyword evidence="3" id="KW-1185">Reference proteome</keyword>
<keyword evidence="1" id="KW-0472">Membrane</keyword>
<organism evidence="2 3">
    <name type="scientific">Mycobacterium ulcerans str. Harvey</name>
    <dbReference type="NCBI Taxonomy" id="1299332"/>
    <lineage>
        <taxon>Bacteria</taxon>
        <taxon>Bacillati</taxon>
        <taxon>Actinomycetota</taxon>
        <taxon>Actinomycetes</taxon>
        <taxon>Mycobacteriales</taxon>
        <taxon>Mycobacteriaceae</taxon>
        <taxon>Mycobacterium</taxon>
        <taxon>Mycobacterium ulcerans group</taxon>
    </lineage>
</organism>
<evidence type="ECO:0000256" key="1">
    <source>
        <dbReference type="SAM" id="Phobius"/>
    </source>
</evidence>
<sequence length="65" mass="6802">MVVVQGARLGVSPIRLLASGAVRDAIATSEIAHAWIVVTICALVVAVALRLNTRWSLMSCCSSPP</sequence>
<gene>
    <name evidence="2" type="ORF">I551_8552</name>
</gene>
<dbReference type="EMBL" id="JAOL01000011">
    <property type="protein sequence ID" value="EUA94186.1"/>
    <property type="molecule type" value="Genomic_DNA"/>
</dbReference>
<comment type="caution">
    <text evidence="2">The sequence shown here is derived from an EMBL/GenBank/DDBJ whole genome shotgun (WGS) entry which is preliminary data.</text>
</comment>
<name>A0ABN0RAI1_MYCUL</name>
<proteinExistence type="predicted"/>
<feature type="transmembrane region" description="Helical" evidence="1">
    <location>
        <begin position="31"/>
        <end position="49"/>
    </location>
</feature>
<protein>
    <submittedName>
        <fullName evidence="2">Uncharacterized protein</fullName>
    </submittedName>
</protein>
<accession>A0ABN0RAI1</accession>